<name>A0ACB0DZU7_RANTA</name>
<protein>
    <submittedName>
        <fullName evidence="1">Uncharacterized protein</fullName>
    </submittedName>
</protein>
<proteinExistence type="predicted"/>
<gene>
    <name evidence="1" type="ORF">MRATA1EN3_LOCUS4989</name>
</gene>
<evidence type="ECO:0000313" key="1">
    <source>
        <dbReference type="EMBL" id="CAI9693776.1"/>
    </source>
</evidence>
<reference evidence="1" key="1">
    <citation type="submission" date="2023-05" db="EMBL/GenBank/DDBJ databases">
        <authorList>
            <consortium name="ELIXIR-Norway"/>
        </authorList>
    </citation>
    <scope>NUCLEOTIDE SEQUENCE</scope>
</reference>
<sequence length="110" mass="11476">MRTAGAAGRPESPGRGQAAEGTLKPGDPSSSGPTRQGAPVLPVHTFHSSFLLLWVLDSAAPCRPQLSLLQAFPGHPHGPGVQPRGRPAPTPAVCGETRAQLTSREDDQRL</sequence>
<accession>A0ACB0DZU7</accession>
<evidence type="ECO:0000313" key="2">
    <source>
        <dbReference type="Proteomes" id="UP001162501"/>
    </source>
</evidence>
<dbReference type="EMBL" id="OX596097">
    <property type="protein sequence ID" value="CAI9693776.1"/>
    <property type="molecule type" value="Genomic_DNA"/>
</dbReference>
<organism evidence="1 2">
    <name type="scientific">Rangifer tarandus platyrhynchus</name>
    <name type="common">Svalbard reindeer</name>
    <dbReference type="NCBI Taxonomy" id="3082113"/>
    <lineage>
        <taxon>Eukaryota</taxon>
        <taxon>Metazoa</taxon>
        <taxon>Chordata</taxon>
        <taxon>Craniata</taxon>
        <taxon>Vertebrata</taxon>
        <taxon>Euteleostomi</taxon>
        <taxon>Mammalia</taxon>
        <taxon>Eutheria</taxon>
        <taxon>Laurasiatheria</taxon>
        <taxon>Artiodactyla</taxon>
        <taxon>Ruminantia</taxon>
        <taxon>Pecora</taxon>
        <taxon>Cervidae</taxon>
        <taxon>Odocoileinae</taxon>
        <taxon>Rangifer</taxon>
    </lineage>
</organism>
<dbReference type="Proteomes" id="UP001162501">
    <property type="component" value="Chromosome 13"/>
</dbReference>